<dbReference type="Proteomes" id="UP000308768">
    <property type="component" value="Unassembled WGS sequence"/>
</dbReference>
<evidence type="ECO:0000313" key="6">
    <source>
        <dbReference type="Proteomes" id="UP000308768"/>
    </source>
</evidence>
<feature type="region of interest" description="Disordered" evidence="3">
    <location>
        <begin position="145"/>
        <end position="190"/>
    </location>
</feature>
<feature type="region of interest" description="Disordered" evidence="3">
    <location>
        <begin position="107"/>
        <end position="130"/>
    </location>
</feature>
<reference evidence="5 6" key="1">
    <citation type="submission" date="2017-03" db="EMBL/GenBank/DDBJ databases">
        <title>Genomes of endolithic fungi from Antarctica.</title>
        <authorList>
            <person name="Coleine C."/>
            <person name="Masonjones S."/>
            <person name="Stajich J.E."/>
        </authorList>
    </citation>
    <scope>NUCLEOTIDE SEQUENCE [LARGE SCALE GENOMIC DNA]</scope>
    <source>
        <strain evidence="5 6">CCFEE 5187</strain>
    </source>
</reference>
<dbReference type="InterPro" id="IPR001452">
    <property type="entry name" value="SH3_domain"/>
</dbReference>
<proteinExistence type="predicted"/>
<dbReference type="SUPFAM" id="SSF50044">
    <property type="entry name" value="SH3-domain"/>
    <property type="match status" value="1"/>
</dbReference>
<dbReference type="PROSITE" id="PS50002">
    <property type="entry name" value="SH3"/>
    <property type="match status" value="1"/>
</dbReference>
<accession>A0A4U0XTC0</accession>
<dbReference type="Pfam" id="PF14604">
    <property type="entry name" value="SH3_9"/>
    <property type="match status" value="1"/>
</dbReference>
<dbReference type="OrthoDB" id="19092at2759"/>
<dbReference type="EMBL" id="NAJN01000120">
    <property type="protein sequence ID" value="TKA78948.1"/>
    <property type="molecule type" value="Genomic_DNA"/>
</dbReference>
<organism evidence="5 6">
    <name type="scientific">Cryomyces minteri</name>
    <dbReference type="NCBI Taxonomy" id="331657"/>
    <lineage>
        <taxon>Eukaryota</taxon>
        <taxon>Fungi</taxon>
        <taxon>Dikarya</taxon>
        <taxon>Ascomycota</taxon>
        <taxon>Pezizomycotina</taxon>
        <taxon>Dothideomycetes</taxon>
        <taxon>Dothideomycetes incertae sedis</taxon>
        <taxon>Cryomyces</taxon>
    </lineage>
</organism>
<feature type="compositionally biased region" description="Polar residues" evidence="3">
    <location>
        <begin position="114"/>
        <end position="123"/>
    </location>
</feature>
<evidence type="ECO:0000259" key="4">
    <source>
        <dbReference type="PROSITE" id="PS50002"/>
    </source>
</evidence>
<gene>
    <name evidence="5" type="ORF">B0A49_02089</name>
</gene>
<evidence type="ECO:0000256" key="3">
    <source>
        <dbReference type="SAM" id="MobiDB-lite"/>
    </source>
</evidence>
<sequence>MSRYSRDYQFTIASPDEEMHGKAIALYEFTRENENELPLVEGQVILVSYRHGEGWLVAQDMKTGDTGLVPEEYVRLLRDIEGGWPGLQPQQATESPVAGEVEALTPVQAEHSRSQSGTSTTTNKAEHYTPVVSTFSTSSKDFEMPQHLLSSTTNTPTLGEGAFVRRESGDTRSAESTTGHERDKSELSQR</sequence>
<keyword evidence="6" id="KW-1185">Reference proteome</keyword>
<protein>
    <recommendedName>
        <fullName evidence="4">SH3 domain-containing protein</fullName>
    </recommendedName>
</protein>
<feature type="compositionally biased region" description="Basic and acidic residues" evidence="3">
    <location>
        <begin position="163"/>
        <end position="190"/>
    </location>
</feature>
<dbReference type="SMART" id="SM00326">
    <property type="entry name" value="SH3"/>
    <property type="match status" value="1"/>
</dbReference>
<evidence type="ECO:0000256" key="1">
    <source>
        <dbReference type="ARBA" id="ARBA00022443"/>
    </source>
</evidence>
<keyword evidence="1 2" id="KW-0728">SH3 domain</keyword>
<feature type="domain" description="SH3" evidence="4">
    <location>
        <begin position="18"/>
        <end position="79"/>
    </location>
</feature>
<feature type="compositionally biased region" description="Polar residues" evidence="3">
    <location>
        <begin position="148"/>
        <end position="157"/>
    </location>
</feature>
<dbReference type="Gene3D" id="2.30.30.40">
    <property type="entry name" value="SH3 Domains"/>
    <property type="match status" value="1"/>
</dbReference>
<name>A0A4U0XTC0_9PEZI</name>
<comment type="caution">
    <text evidence="5">The sequence shown here is derived from an EMBL/GenBank/DDBJ whole genome shotgun (WGS) entry which is preliminary data.</text>
</comment>
<evidence type="ECO:0000256" key="2">
    <source>
        <dbReference type="PROSITE-ProRule" id="PRU00192"/>
    </source>
</evidence>
<dbReference type="InterPro" id="IPR036028">
    <property type="entry name" value="SH3-like_dom_sf"/>
</dbReference>
<evidence type="ECO:0000313" key="5">
    <source>
        <dbReference type="EMBL" id="TKA78948.1"/>
    </source>
</evidence>
<dbReference type="AlphaFoldDB" id="A0A4U0XTC0"/>